<accession>A0A564Z8E9</accession>
<organism evidence="1 2">
    <name type="scientific">Hymenolepis diminuta</name>
    <name type="common">Rat tapeworm</name>
    <dbReference type="NCBI Taxonomy" id="6216"/>
    <lineage>
        <taxon>Eukaryota</taxon>
        <taxon>Metazoa</taxon>
        <taxon>Spiralia</taxon>
        <taxon>Lophotrochozoa</taxon>
        <taxon>Platyhelminthes</taxon>
        <taxon>Cestoda</taxon>
        <taxon>Eucestoda</taxon>
        <taxon>Cyclophyllidea</taxon>
        <taxon>Hymenolepididae</taxon>
        <taxon>Hymenolepis</taxon>
    </lineage>
</organism>
<dbReference type="AlphaFoldDB" id="A0A564Z8E9"/>
<sequence length="114" mass="13333">MSKTTNPYEQYKSLIEEFDYILDIYERSQTEEKKYPPGFMKYIYERMLKNINSFVNKAGILKSQLSNFDPSLRLRSSAIGGDSSILCDDALQKLNNSIERLEDYRDKIDTIISK</sequence>
<keyword evidence="2" id="KW-1185">Reference proteome</keyword>
<gene>
    <name evidence="1" type="ORF">WMSIL1_LOCUS13438</name>
</gene>
<protein>
    <submittedName>
        <fullName evidence="1">Uncharacterized protein</fullName>
    </submittedName>
</protein>
<name>A0A564Z8E9_HYMDI</name>
<evidence type="ECO:0000313" key="1">
    <source>
        <dbReference type="EMBL" id="VUZ55609.1"/>
    </source>
</evidence>
<evidence type="ECO:0000313" key="2">
    <source>
        <dbReference type="Proteomes" id="UP000321570"/>
    </source>
</evidence>
<dbReference type="EMBL" id="CABIJS010000696">
    <property type="protein sequence ID" value="VUZ55609.1"/>
    <property type="molecule type" value="Genomic_DNA"/>
</dbReference>
<dbReference type="Proteomes" id="UP000321570">
    <property type="component" value="Unassembled WGS sequence"/>
</dbReference>
<reference evidence="1 2" key="1">
    <citation type="submission" date="2019-07" db="EMBL/GenBank/DDBJ databases">
        <authorList>
            <person name="Jastrzebski P J."/>
            <person name="Paukszto L."/>
            <person name="Jastrzebski P J."/>
        </authorList>
    </citation>
    <scope>NUCLEOTIDE SEQUENCE [LARGE SCALE GENOMIC DNA]</scope>
    <source>
        <strain evidence="1 2">WMS-il1</strain>
    </source>
</reference>
<proteinExistence type="predicted"/>